<proteinExistence type="predicted"/>
<accession>A0ABS9BU51</accession>
<evidence type="ECO:0000256" key="1">
    <source>
        <dbReference type="SAM" id="SignalP"/>
    </source>
</evidence>
<keyword evidence="4" id="KW-1185">Reference proteome</keyword>
<gene>
    <name evidence="3" type="ORF">L0U89_10935</name>
</gene>
<reference evidence="3 4" key="1">
    <citation type="submission" date="2022-01" db="EMBL/GenBank/DDBJ databases">
        <title>Mariniradius saccharolyticus sp. nov., isolated from sediment of a river.</title>
        <authorList>
            <person name="Liu H."/>
        </authorList>
    </citation>
    <scope>NUCLEOTIDE SEQUENCE [LARGE SCALE GENOMIC DNA]</scope>
    <source>
        <strain evidence="3 4">RY-2</strain>
    </source>
</reference>
<sequence>MIKRLLIANFLCIILIAAAEAQSPQFGLRFGPSFTTVGGDSFEPNAFVVGYHIGGYYQVPMEGKFTFEPGLQWSTKGSEISFVGLPASVRSRNSYLDIPLLVKYNASKSVFLLFGAQPSFLLNSVRVIRSNGDKIVDEREVLRDSYNTFDLAGIVGLGANMGLGFNVQLTYEHGLTNITSDSSTEFNRGFKLSIGKSF</sequence>
<protein>
    <submittedName>
        <fullName evidence="3">PorT family protein</fullName>
    </submittedName>
</protein>
<evidence type="ECO:0000313" key="4">
    <source>
        <dbReference type="Proteomes" id="UP001201449"/>
    </source>
</evidence>
<organism evidence="3 4">
    <name type="scientific">Mariniradius sediminis</name>
    <dbReference type="NCBI Taxonomy" id="2909237"/>
    <lineage>
        <taxon>Bacteria</taxon>
        <taxon>Pseudomonadati</taxon>
        <taxon>Bacteroidota</taxon>
        <taxon>Cytophagia</taxon>
        <taxon>Cytophagales</taxon>
        <taxon>Cyclobacteriaceae</taxon>
        <taxon>Mariniradius</taxon>
    </lineage>
</organism>
<feature type="domain" description="Outer membrane protein beta-barrel" evidence="2">
    <location>
        <begin position="21"/>
        <end position="179"/>
    </location>
</feature>
<keyword evidence="1" id="KW-0732">Signal</keyword>
<feature type="chain" id="PRO_5045719494" evidence="1">
    <location>
        <begin position="22"/>
        <end position="198"/>
    </location>
</feature>
<dbReference type="InterPro" id="IPR025665">
    <property type="entry name" value="Beta-barrel_OMP_2"/>
</dbReference>
<evidence type="ECO:0000313" key="3">
    <source>
        <dbReference type="EMBL" id="MCF1751586.1"/>
    </source>
</evidence>
<comment type="caution">
    <text evidence="3">The sequence shown here is derived from an EMBL/GenBank/DDBJ whole genome shotgun (WGS) entry which is preliminary data.</text>
</comment>
<dbReference type="Proteomes" id="UP001201449">
    <property type="component" value="Unassembled WGS sequence"/>
</dbReference>
<feature type="signal peptide" evidence="1">
    <location>
        <begin position="1"/>
        <end position="21"/>
    </location>
</feature>
<name>A0ABS9BU51_9BACT</name>
<dbReference type="RefSeq" id="WP_234861555.1">
    <property type="nucleotide sequence ID" value="NZ_JAKEVZ010000007.1"/>
</dbReference>
<dbReference type="EMBL" id="JAKEVZ010000007">
    <property type="protein sequence ID" value="MCF1751586.1"/>
    <property type="molecule type" value="Genomic_DNA"/>
</dbReference>
<evidence type="ECO:0000259" key="2">
    <source>
        <dbReference type="Pfam" id="PF13568"/>
    </source>
</evidence>
<dbReference type="Pfam" id="PF13568">
    <property type="entry name" value="OMP_b-brl_2"/>
    <property type="match status" value="1"/>
</dbReference>